<evidence type="ECO:0000256" key="2">
    <source>
        <dbReference type="ARBA" id="ARBA00001946"/>
    </source>
</evidence>
<organism evidence="10 11">
    <name type="scientific">Mycolicibacterium aromaticivorans JS19b1 = JCM 16368</name>
    <dbReference type="NCBI Taxonomy" id="1440774"/>
    <lineage>
        <taxon>Bacteria</taxon>
        <taxon>Bacillati</taxon>
        <taxon>Actinomycetota</taxon>
        <taxon>Actinomycetes</taxon>
        <taxon>Mycobacteriales</taxon>
        <taxon>Mycobacteriaceae</taxon>
        <taxon>Mycolicibacterium</taxon>
    </lineage>
</organism>
<dbReference type="PANTHER" id="PTHR12992">
    <property type="entry name" value="NUDIX HYDROLASE"/>
    <property type="match status" value="1"/>
</dbReference>
<evidence type="ECO:0000256" key="6">
    <source>
        <dbReference type="ARBA" id="ARBA00023211"/>
    </source>
</evidence>
<dbReference type="Pfam" id="PF00293">
    <property type="entry name" value="NUDIX"/>
    <property type="match status" value="1"/>
</dbReference>
<evidence type="ECO:0000313" key="10">
    <source>
        <dbReference type="EMBL" id="KDE97115.1"/>
    </source>
</evidence>
<dbReference type="GO" id="GO:0010945">
    <property type="term" value="F:coenzyme A diphosphatase activity"/>
    <property type="evidence" value="ECO:0007669"/>
    <property type="project" value="InterPro"/>
</dbReference>
<reference evidence="10" key="1">
    <citation type="submission" date="2014-05" db="EMBL/GenBank/DDBJ databases">
        <title>Genome sequence of Mycobacterium aromaticivorans strain JS19b1T (= DSM 45407T).</title>
        <authorList>
            <person name="Kwak Y."/>
            <person name="Park G.-S."/>
            <person name="Li Q.X."/>
            <person name="Lee S.-E."/>
            <person name="Shin J.-H."/>
        </authorList>
    </citation>
    <scope>NUCLEOTIDE SEQUENCE [LARGE SCALE GENOMIC DNA]</scope>
    <source>
        <strain evidence="10">JS19b1</strain>
    </source>
</reference>
<dbReference type="STRING" id="1440774.Y900_027905"/>
<keyword evidence="4" id="KW-0378">Hydrolase</keyword>
<dbReference type="Proteomes" id="UP000022835">
    <property type="component" value="Unassembled WGS sequence"/>
</dbReference>
<name>A0A064C9W1_9MYCO</name>
<keyword evidence="3" id="KW-0479">Metal-binding</keyword>
<protein>
    <submittedName>
        <fullName evidence="10">Amidohydrolase</fullName>
    </submittedName>
</protein>
<keyword evidence="11" id="KW-1185">Reference proteome</keyword>
<dbReference type="InterPro" id="IPR015797">
    <property type="entry name" value="NUDIX_hydrolase-like_dom_sf"/>
</dbReference>
<dbReference type="RefSeq" id="WP_081845378.1">
    <property type="nucleotide sequence ID" value="NZ_JALN02000002.1"/>
</dbReference>
<evidence type="ECO:0000313" key="11">
    <source>
        <dbReference type="Proteomes" id="UP000022835"/>
    </source>
</evidence>
<sequence length="687" mass="73842">MTTETGPGAVPCSPCVARLHSPEERLHYLRARVLEETDPLVTVTHLLHLCRDEHRVLWAQAADPDIRAAVTSLVAPVRVIAESAAAHAELDEPMRAALAGALVAADGVAPVTIAHALALLVDEHYREHLVASFHRRSPYQPAVGDPIPLGAPDIRSVMDMRPTAPPWRLANRFDETRHVRLAGEWATQFRVVFDYSLFGALQGIVTKDTIIATCHPNRGLDDFGLPADPALAAFPIQATDPRRQHQVIEQLIGMAVHAGASIVVLPELCVSEPQARTLQQWVRRDDGPRLLIAGSYHHVSGSPRRRRNTAIGWVRGYPGQLTHDKHSPAEYPINEDIQPEGWPELRIYISADGWHLAIAICRDLLNPQAVHTLSEAGANLVLAPAMSERLTPFTGQIAHLVGSGQALVAMANNPADWIDAHNHDVHHPARALFGHPGLGQQTRLVASPNSEPGIATMHVHSALIGWASADDGTSPPHRGSTPQPPSPNVLPQWAQSLATTLQRRYQALAQHLPDPLRLRPAAVLVLLTDGPTGPLVALTERASDLTDYPGRLTFPGGGQDPADTSAVSTALREAAEETGLDPASVHVLGVLPSMTDPESKFLVTPVLAWSAKPHYPGPVNVAEVSCVRQLPLSGIGARQNDDGDLPAASCLPDSAQLGQPRLGVLTAAVIDIVLALLDRHPPGRAEK</sequence>
<keyword evidence="6" id="KW-0464">Manganese</keyword>
<dbReference type="OrthoDB" id="9802805at2"/>
<evidence type="ECO:0000256" key="1">
    <source>
        <dbReference type="ARBA" id="ARBA00001936"/>
    </source>
</evidence>
<dbReference type="PANTHER" id="PTHR12992:SF11">
    <property type="entry name" value="MITOCHONDRIAL COENZYME A DIPHOSPHATASE NUDT8"/>
    <property type="match status" value="1"/>
</dbReference>
<evidence type="ECO:0000256" key="3">
    <source>
        <dbReference type="ARBA" id="ARBA00022723"/>
    </source>
</evidence>
<gene>
    <name evidence="10" type="ORF">Y900_027905</name>
</gene>
<dbReference type="InterPro" id="IPR000086">
    <property type="entry name" value="NUDIX_hydrolase_dom"/>
</dbReference>
<comment type="caution">
    <text evidence="10">The sequence shown here is derived from an EMBL/GenBank/DDBJ whole genome shotgun (WGS) entry which is preliminary data.</text>
</comment>
<dbReference type="EMBL" id="JALN02000002">
    <property type="protein sequence ID" value="KDE97115.1"/>
    <property type="molecule type" value="Genomic_DNA"/>
</dbReference>
<accession>A0A064C9W1</accession>
<feature type="domain" description="CN hydrolase" evidence="8">
    <location>
        <begin position="227"/>
        <end position="461"/>
    </location>
</feature>
<dbReference type="AlphaFoldDB" id="A0A064C9W1"/>
<dbReference type="eggNOG" id="COG0494">
    <property type="taxonomic scope" value="Bacteria"/>
</dbReference>
<proteinExistence type="predicted"/>
<dbReference type="GO" id="GO:0046872">
    <property type="term" value="F:metal ion binding"/>
    <property type="evidence" value="ECO:0007669"/>
    <property type="project" value="UniProtKB-KW"/>
</dbReference>
<evidence type="ECO:0000259" key="9">
    <source>
        <dbReference type="PROSITE" id="PS51462"/>
    </source>
</evidence>
<evidence type="ECO:0000256" key="5">
    <source>
        <dbReference type="ARBA" id="ARBA00022842"/>
    </source>
</evidence>
<feature type="domain" description="Nudix hydrolase" evidence="9">
    <location>
        <begin position="517"/>
        <end position="653"/>
    </location>
</feature>
<evidence type="ECO:0000256" key="4">
    <source>
        <dbReference type="ARBA" id="ARBA00022801"/>
    </source>
</evidence>
<dbReference type="PROSITE" id="PS50263">
    <property type="entry name" value="CN_HYDROLASE"/>
    <property type="match status" value="1"/>
</dbReference>
<feature type="region of interest" description="Disordered" evidence="7">
    <location>
        <begin position="467"/>
        <end position="489"/>
    </location>
</feature>
<keyword evidence="5" id="KW-0460">Magnesium</keyword>
<dbReference type="Gene3D" id="3.60.110.10">
    <property type="entry name" value="Carbon-nitrogen hydrolase"/>
    <property type="match status" value="1"/>
</dbReference>
<comment type="cofactor">
    <cofactor evidence="2">
        <name>Mg(2+)</name>
        <dbReference type="ChEBI" id="CHEBI:18420"/>
    </cofactor>
</comment>
<dbReference type="SUPFAM" id="SSF55811">
    <property type="entry name" value="Nudix"/>
    <property type="match status" value="1"/>
</dbReference>
<dbReference type="CDD" id="cd03426">
    <property type="entry name" value="NUDIX_CoAse_Nudt7"/>
    <property type="match status" value="1"/>
</dbReference>
<dbReference type="SUPFAM" id="SSF56317">
    <property type="entry name" value="Carbon-nitrogen hydrolase"/>
    <property type="match status" value="1"/>
</dbReference>
<dbReference type="InterPro" id="IPR045121">
    <property type="entry name" value="CoAse"/>
</dbReference>
<dbReference type="Gene3D" id="3.90.79.10">
    <property type="entry name" value="Nucleoside Triphosphate Pyrophosphohydrolase"/>
    <property type="match status" value="1"/>
</dbReference>
<dbReference type="PROSITE" id="PS51462">
    <property type="entry name" value="NUDIX"/>
    <property type="match status" value="1"/>
</dbReference>
<evidence type="ECO:0000259" key="8">
    <source>
        <dbReference type="PROSITE" id="PS50263"/>
    </source>
</evidence>
<evidence type="ECO:0000256" key="7">
    <source>
        <dbReference type="SAM" id="MobiDB-lite"/>
    </source>
</evidence>
<comment type="cofactor">
    <cofactor evidence="1">
        <name>Mn(2+)</name>
        <dbReference type="ChEBI" id="CHEBI:29035"/>
    </cofactor>
</comment>
<dbReference type="InterPro" id="IPR036526">
    <property type="entry name" value="C-N_Hydrolase_sf"/>
</dbReference>
<dbReference type="InterPro" id="IPR003010">
    <property type="entry name" value="C-N_Hydrolase"/>
</dbReference>